<dbReference type="InterPro" id="IPR036322">
    <property type="entry name" value="WD40_repeat_dom_sf"/>
</dbReference>
<dbReference type="SMART" id="SM00320">
    <property type="entry name" value="WD40"/>
    <property type="match status" value="4"/>
</dbReference>
<keyword evidence="1" id="KW-0547">Nucleotide-binding</keyword>
<dbReference type="GO" id="GO:0071561">
    <property type="term" value="C:nucleus-vacuole junction"/>
    <property type="evidence" value="ECO:0007669"/>
    <property type="project" value="TreeGrafter"/>
</dbReference>
<dbReference type="PANTHER" id="PTHR17583">
    <property type="entry name" value="PHOSPHOINOSITIDE 3-KINASE REGULATORY SUBUNIT 4"/>
    <property type="match status" value="1"/>
</dbReference>
<keyword evidence="2" id="KW-0808">Transferase</keyword>
<dbReference type="GO" id="GO:0016236">
    <property type="term" value="P:macroautophagy"/>
    <property type="evidence" value="ECO:0007669"/>
    <property type="project" value="InterPro"/>
</dbReference>
<keyword evidence="3" id="KW-1185">Reference proteome</keyword>
<dbReference type="EMBL" id="LSSM01003798">
    <property type="protein sequence ID" value="OMJ16751.1"/>
    <property type="molecule type" value="Genomic_DNA"/>
</dbReference>
<dbReference type="GO" id="GO:0045324">
    <property type="term" value="P:late endosome to vacuole transport"/>
    <property type="evidence" value="ECO:0007669"/>
    <property type="project" value="InterPro"/>
</dbReference>
<comment type="caution">
    <text evidence="2">The sequence shown here is derived from an EMBL/GenBank/DDBJ whole genome shotgun (WGS) entry which is preliminary data.</text>
</comment>
<dbReference type="InterPro" id="IPR045162">
    <property type="entry name" value="Vps15-like"/>
</dbReference>
<dbReference type="GO" id="GO:0000166">
    <property type="term" value="F:nucleotide binding"/>
    <property type="evidence" value="ECO:0007669"/>
    <property type="project" value="UniProtKB-KW"/>
</dbReference>
<dbReference type="Proteomes" id="UP000187429">
    <property type="component" value="Unassembled WGS sequence"/>
</dbReference>
<reference evidence="3" key="1">
    <citation type="submission" date="2017-01" db="EMBL/GenBank/DDBJ databases">
        <authorList>
            <person name="Wang Y."/>
            <person name="White M."/>
            <person name="Kvist S."/>
            <person name="Moncalvo J.-M."/>
        </authorList>
    </citation>
    <scope>NUCLEOTIDE SEQUENCE [LARGE SCALE GENOMIC DNA]</scope>
    <source>
        <strain evidence="3">ID-206-W2</strain>
    </source>
</reference>
<proteinExistence type="predicted"/>
<dbReference type="Gene3D" id="2.130.10.10">
    <property type="entry name" value="YVTN repeat-like/Quinoprotein amine dehydrogenase"/>
    <property type="match status" value="2"/>
</dbReference>
<dbReference type="OrthoDB" id="242910at2759"/>
<dbReference type="GO" id="GO:0034272">
    <property type="term" value="C:phosphatidylinositol 3-kinase complex, class III, type II"/>
    <property type="evidence" value="ECO:0007669"/>
    <property type="project" value="TreeGrafter"/>
</dbReference>
<dbReference type="InterPro" id="IPR015943">
    <property type="entry name" value="WD40/YVTN_repeat-like_dom_sf"/>
</dbReference>
<protein>
    <submittedName>
        <fullName evidence="2">Putative serine/threonine-protein kinase VPS15</fullName>
    </submittedName>
</protein>
<dbReference type="AlphaFoldDB" id="A0A1R1XQ20"/>
<evidence type="ECO:0000313" key="2">
    <source>
        <dbReference type="EMBL" id="OMJ16751.1"/>
    </source>
</evidence>
<organism evidence="2 3">
    <name type="scientific">Smittium culicis</name>
    <dbReference type="NCBI Taxonomy" id="133412"/>
    <lineage>
        <taxon>Eukaryota</taxon>
        <taxon>Fungi</taxon>
        <taxon>Fungi incertae sedis</taxon>
        <taxon>Zoopagomycota</taxon>
        <taxon>Kickxellomycotina</taxon>
        <taxon>Harpellomycetes</taxon>
        <taxon>Harpellales</taxon>
        <taxon>Legeriomycetaceae</taxon>
        <taxon>Smittium</taxon>
    </lineage>
</organism>
<dbReference type="SUPFAM" id="SSF50978">
    <property type="entry name" value="WD40 repeat-like"/>
    <property type="match status" value="1"/>
</dbReference>
<dbReference type="GO" id="GO:0004674">
    <property type="term" value="F:protein serine/threonine kinase activity"/>
    <property type="evidence" value="ECO:0007669"/>
    <property type="project" value="InterPro"/>
</dbReference>
<dbReference type="PANTHER" id="PTHR17583:SF0">
    <property type="entry name" value="PHOSPHOINOSITIDE 3-KINASE REGULATORY SUBUNIT 4"/>
    <property type="match status" value="1"/>
</dbReference>
<dbReference type="GO" id="GO:0034271">
    <property type="term" value="C:phosphatidylinositol 3-kinase complex, class III, type I"/>
    <property type="evidence" value="ECO:0007669"/>
    <property type="project" value="TreeGrafter"/>
</dbReference>
<evidence type="ECO:0000256" key="1">
    <source>
        <dbReference type="ARBA" id="ARBA00022741"/>
    </source>
</evidence>
<name>A0A1R1XQ20_9FUNG</name>
<dbReference type="GO" id="GO:0006623">
    <property type="term" value="P:protein targeting to vacuole"/>
    <property type="evidence" value="ECO:0007669"/>
    <property type="project" value="TreeGrafter"/>
</dbReference>
<keyword evidence="2" id="KW-0418">Kinase</keyword>
<sequence>MIGVGTSMTEAMFTPQKMNTNSSQNQLQINNQFKNPEQLVEKYSSESEDICEKKCENSNEFDNEEVIEIEQMNRVKLSFSHDWSKIGKFDHKHSVVGVLSKRTREIKSLKPIETSLQPKNSTKANVVAFEGILVSSLYENNSIISVIESNETFRHSSDSGPFSEYFLTGNCDGTVRVWCLNSVLNSVLHKPVATYHQGGSITSAIFTSKNKVLSFSDNGSIRSFEISETSTASPDSLQNPSNTVECVSVLVDLDISGFIELAKPVIRGLETIGVLAATTDSMVQYRNLDDLSVLWQLKLPESSGRVTSIVVKDNLYSLVSTQRSIVYLVDLRFQIIVKEYSDFNMGEITSMSLVNSKSHVLVSSNQGRVCLLDLSNDTKPHYFVSSDWENISNEFEAEHQGYLGGKRTVSKNEYRTFDQDINSCQGYDNGVKVISVEYSNHLVENGHSFLSISQDGILRAWSLISHSCVHLSLGVTKNKHKQQLVR</sequence>
<accession>A0A1R1XQ20</accession>
<gene>
    <name evidence="2" type="ORF">AYI69_g7705</name>
</gene>
<evidence type="ECO:0000313" key="3">
    <source>
        <dbReference type="Proteomes" id="UP000187429"/>
    </source>
</evidence>
<dbReference type="GO" id="GO:0005770">
    <property type="term" value="C:late endosome"/>
    <property type="evidence" value="ECO:0007669"/>
    <property type="project" value="TreeGrafter"/>
</dbReference>
<dbReference type="InterPro" id="IPR001680">
    <property type="entry name" value="WD40_rpt"/>
</dbReference>